<keyword evidence="1" id="KW-1133">Transmembrane helix</keyword>
<dbReference type="RefSeq" id="WP_024544212.1">
    <property type="nucleotide sequence ID" value="NZ_BPLW01000001.1"/>
</dbReference>
<keyword evidence="1" id="KW-0812">Transmembrane</keyword>
<geneLocation type="plasmid" evidence="2">
    <name>2</name>
</geneLocation>
<keyword evidence="2" id="KW-0614">Plasmid</keyword>
<proteinExistence type="predicted"/>
<keyword evidence="1" id="KW-0472">Membrane</keyword>
<protein>
    <submittedName>
        <fullName evidence="2">Uncharacterized protein</fullName>
    </submittedName>
</protein>
<dbReference type="EMBL" id="LR214939">
    <property type="protein sequence ID" value="VEU56442.1"/>
    <property type="molecule type" value="Genomic_DNA"/>
</dbReference>
<evidence type="ECO:0000256" key="1">
    <source>
        <dbReference type="SAM" id="Phobius"/>
    </source>
</evidence>
<feature type="transmembrane region" description="Helical" evidence="1">
    <location>
        <begin position="34"/>
        <end position="59"/>
    </location>
</feature>
<feature type="transmembrane region" description="Helical" evidence="1">
    <location>
        <begin position="79"/>
        <end position="102"/>
    </location>
</feature>
<dbReference type="AlphaFoldDB" id="A0A448ZYU0"/>
<organism evidence="2">
    <name type="scientific">Metamycoplasma salivarium</name>
    <name type="common">Mycoplasma salivarium</name>
    <dbReference type="NCBI Taxonomy" id="2124"/>
    <lineage>
        <taxon>Bacteria</taxon>
        <taxon>Bacillati</taxon>
        <taxon>Mycoplasmatota</taxon>
        <taxon>Mycoplasmoidales</taxon>
        <taxon>Metamycoplasmataceae</taxon>
        <taxon>Metamycoplasma</taxon>
    </lineage>
</organism>
<sequence length="184" mass="20806">MSNNKKWKNKKINLDTYKSASEVKKERNKKQLSMSWKISLVALFLVAIPSFLVFLIFGADGWIIPALKQMIDANPWKRWAIYLPISLAIAGVQFAIISLLIWKFKVLQPSALNFLVAVVLAMNSFLVSSGAESGKWWIRVLPAIGLAFLAIPVIAINRAVAKKKLRVEEQKIKEEEKKIKSLLD</sequence>
<gene>
    <name evidence="2" type="ORF">NCTC10113_01351</name>
</gene>
<evidence type="ECO:0000313" key="2">
    <source>
        <dbReference type="EMBL" id="VEU56442.1"/>
    </source>
</evidence>
<accession>A0A448ZYU0</accession>
<reference evidence="2" key="1">
    <citation type="submission" date="2019-01" db="EMBL/GenBank/DDBJ databases">
        <authorList>
            <consortium name="Pathogen Informatics"/>
        </authorList>
    </citation>
    <scope>NUCLEOTIDE SEQUENCE [LARGE SCALE GENOMIC DNA]</scope>
    <source>
        <strain evidence="2">NCTC10113</strain>
    </source>
</reference>
<feature type="transmembrane region" description="Helical" evidence="1">
    <location>
        <begin position="111"/>
        <end position="130"/>
    </location>
</feature>
<feature type="transmembrane region" description="Helical" evidence="1">
    <location>
        <begin position="136"/>
        <end position="156"/>
    </location>
</feature>
<name>A0A448ZYU0_METSV</name>